<organism evidence="1 2">
    <name type="scientific">Populus alba</name>
    <name type="common">White poplar</name>
    <dbReference type="NCBI Taxonomy" id="43335"/>
    <lineage>
        <taxon>Eukaryota</taxon>
        <taxon>Viridiplantae</taxon>
        <taxon>Streptophyta</taxon>
        <taxon>Embryophyta</taxon>
        <taxon>Tracheophyta</taxon>
        <taxon>Spermatophyta</taxon>
        <taxon>Magnoliopsida</taxon>
        <taxon>eudicotyledons</taxon>
        <taxon>Gunneridae</taxon>
        <taxon>Pentapetalae</taxon>
        <taxon>rosids</taxon>
        <taxon>fabids</taxon>
        <taxon>Malpighiales</taxon>
        <taxon>Salicaceae</taxon>
        <taxon>Saliceae</taxon>
        <taxon>Populus</taxon>
    </lineage>
</organism>
<name>A0ACC4BGG8_POPAL</name>
<reference evidence="1 2" key="1">
    <citation type="journal article" date="2024" name="Plant Biotechnol. J.">
        <title>Genome and CRISPR/Cas9 system of a widespread forest tree (Populus alba) in the world.</title>
        <authorList>
            <person name="Liu Y.J."/>
            <person name="Jiang P.F."/>
            <person name="Han X.M."/>
            <person name="Li X.Y."/>
            <person name="Wang H.M."/>
            <person name="Wang Y.J."/>
            <person name="Wang X.X."/>
            <person name="Zeng Q.Y."/>
        </authorList>
    </citation>
    <scope>NUCLEOTIDE SEQUENCE [LARGE SCALE GENOMIC DNA]</scope>
    <source>
        <strain evidence="2">cv. PAL-ZL1</strain>
    </source>
</reference>
<proteinExistence type="predicted"/>
<dbReference type="EMBL" id="RCHU02000010">
    <property type="protein sequence ID" value="KAL3577635.1"/>
    <property type="molecule type" value="Genomic_DNA"/>
</dbReference>
<gene>
    <name evidence="1" type="ORF">D5086_019139</name>
</gene>
<sequence length="147" mass="15974">MESSTSQQLPSSHCSLASYIISDHCFIGHYCAQLFNLISCSTADLEMERVTKLASERPVVIFSKSTCCMCHTIKTLFCDFGVNPAVHELDEMPGGREIEQELSRGGCPTLPAVFIGGEIVGGANEVMSLHLSRSLIPMLKHAGALWV</sequence>
<evidence type="ECO:0000313" key="2">
    <source>
        <dbReference type="Proteomes" id="UP000309997"/>
    </source>
</evidence>
<accession>A0ACC4BGG8</accession>
<keyword evidence="2" id="KW-1185">Reference proteome</keyword>
<comment type="caution">
    <text evidence="1">The sequence shown here is derived from an EMBL/GenBank/DDBJ whole genome shotgun (WGS) entry which is preliminary data.</text>
</comment>
<protein>
    <submittedName>
        <fullName evidence="1">Uncharacterized protein</fullName>
    </submittedName>
</protein>
<dbReference type="Proteomes" id="UP000309997">
    <property type="component" value="Unassembled WGS sequence"/>
</dbReference>
<evidence type="ECO:0000313" key="1">
    <source>
        <dbReference type="EMBL" id="KAL3577635.1"/>
    </source>
</evidence>